<dbReference type="Pfam" id="PF01866">
    <property type="entry name" value="Diphthamide_syn"/>
    <property type="match status" value="1"/>
</dbReference>
<dbReference type="InterPro" id="IPR010014">
    <property type="entry name" value="DHP2"/>
</dbReference>
<dbReference type="UniPathway" id="UPA00559"/>
<evidence type="ECO:0000256" key="8">
    <source>
        <dbReference type="SAM" id="MobiDB-lite"/>
    </source>
</evidence>
<dbReference type="NCBIfam" id="TIGR00322">
    <property type="entry name" value="diphth2_R"/>
    <property type="match status" value="1"/>
</dbReference>
<evidence type="ECO:0000256" key="1">
    <source>
        <dbReference type="ARBA" id="ARBA00001966"/>
    </source>
</evidence>
<accession>A0A1E3PRA7</accession>
<dbReference type="NCBIfam" id="TIGR00272">
    <property type="entry name" value="DPH2"/>
    <property type="match status" value="1"/>
</dbReference>
<dbReference type="STRING" id="857566.A0A1E3PRA7"/>
<organism evidence="9 10">
    <name type="scientific">Nadsonia fulvescens var. elongata DSM 6958</name>
    <dbReference type="NCBI Taxonomy" id="857566"/>
    <lineage>
        <taxon>Eukaryota</taxon>
        <taxon>Fungi</taxon>
        <taxon>Dikarya</taxon>
        <taxon>Ascomycota</taxon>
        <taxon>Saccharomycotina</taxon>
        <taxon>Dipodascomycetes</taxon>
        <taxon>Dipodascales</taxon>
        <taxon>Dipodascales incertae sedis</taxon>
        <taxon>Nadsonia</taxon>
    </lineage>
</organism>
<name>A0A1E3PRA7_9ASCO</name>
<evidence type="ECO:0000256" key="2">
    <source>
        <dbReference type="ARBA" id="ARBA00005156"/>
    </source>
</evidence>
<dbReference type="SFLD" id="SFLDS00032">
    <property type="entry name" value="Radical_SAM_3-amino-3-carboxyp"/>
    <property type="match status" value="1"/>
</dbReference>
<evidence type="ECO:0000313" key="9">
    <source>
        <dbReference type="EMBL" id="ODQ67963.1"/>
    </source>
</evidence>
<dbReference type="PANTHER" id="PTHR10762">
    <property type="entry name" value="DIPHTHAMIDE BIOSYNTHESIS PROTEIN"/>
    <property type="match status" value="1"/>
</dbReference>
<dbReference type="GO" id="GO:0090560">
    <property type="term" value="F:2-(3-amino-3-carboxypropyl)histidine synthase activity"/>
    <property type="evidence" value="ECO:0007669"/>
    <property type="project" value="InterPro"/>
</dbReference>
<feature type="region of interest" description="Disordered" evidence="8">
    <location>
        <begin position="405"/>
        <end position="431"/>
    </location>
</feature>
<dbReference type="SFLD" id="SFLDF00408">
    <property type="entry name" value="Diphthamide_biosynthesis_famil"/>
    <property type="match status" value="1"/>
</dbReference>
<dbReference type="OrthoDB" id="449241at2759"/>
<keyword evidence="6 7" id="KW-0411">Iron-sulfur</keyword>
<evidence type="ECO:0000256" key="4">
    <source>
        <dbReference type="ARBA" id="ARBA00022723"/>
    </source>
</evidence>
<sequence length="547" mass="61651">MSEIIAPVLATENPDQFAKIEKVDRSGSLPTKKDLTRFYELDLLAKYFREEKPEYRTIALQFPDELVCDSALTSQILNKLINEGVVELVDKKRIIILADTSYSPCCVDEVAGKHVNADVIVHFGHACLNPIEDTPVVYVFGHFDLDIDSVVGLFETQYDNREDKIVLMADNTYSCHLEEVYSRLKTKYTNLVLTWISLPQNSDAVIIPALNNDPRHVCGSTLIPNRQYPEFKGDEEDFSEYHCFHINTPPASLTLHLSTLFASFSIYNPARDNIITPRTALQKRYKYMNIARTASTIGILINTLSLKNVREVVKKVQDWIIASDKKHYTFVVGKPNVAKLANFEVVDIWVVLGCGVGGMIVDCEDFYKPIITPYELNLALQQDVMWTGKWLIDFDVALRLSQNEYDLDDQDNDENDDGSQSDSKDDVDAPVFDPVTGRYISTSRPLRRPQYISIEEDTCNESSNGENGALAAATSKELATRLSSQMIIKNTVSTSSEFLINKRLWKGLGSDYQEQDDEGFYDKEGALVEEGIGGIARGYKHADSDRV</sequence>
<keyword evidence="10" id="KW-1185">Reference proteome</keyword>
<comment type="function">
    <text evidence="7">Required for the first step of diphthamide biosynthesis, a post-translational modification of histidine which occurs in elongation factor 2. DPH1 and DPH2 transfer a 3-amino-3-carboxypropyl (ACP) group from S-adenosyl-L-methionine (SAM) to a histidine residue, the reaction is assisted by a reduction system comprising DPH3 and a NADH-dependent reductase. Facilitates the reduction of the catalytic iron-sulfur cluster found in the DPH1 subunit.</text>
</comment>
<keyword evidence="7" id="KW-0963">Cytoplasm</keyword>
<evidence type="ECO:0000256" key="6">
    <source>
        <dbReference type="ARBA" id="ARBA00023014"/>
    </source>
</evidence>
<evidence type="ECO:0000313" key="10">
    <source>
        <dbReference type="Proteomes" id="UP000095009"/>
    </source>
</evidence>
<dbReference type="PANTHER" id="PTHR10762:SF2">
    <property type="entry name" value="2-(3-AMINO-3-CARBOXYPROPYL)HISTIDINE SYNTHASE SUBUNIT 2"/>
    <property type="match status" value="1"/>
</dbReference>
<keyword evidence="4 7" id="KW-0479">Metal-binding</keyword>
<dbReference type="InterPro" id="IPR016435">
    <property type="entry name" value="DPH1/DPH2"/>
</dbReference>
<comment type="cofactor">
    <cofactor evidence="1">
        <name>[4Fe-4S] cluster</name>
        <dbReference type="ChEBI" id="CHEBI:49883"/>
    </cofactor>
</comment>
<dbReference type="Gene3D" id="3.40.50.11860">
    <property type="entry name" value="Diphthamide synthesis DPH1/DPH2 domain 3"/>
    <property type="match status" value="1"/>
</dbReference>
<evidence type="ECO:0000256" key="3">
    <source>
        <dbReference type="ARBA" id="ARBA00006179"/>
    </source>
</evidence>
<dbReference type="GO" id="GO:0005737">
    <property type="term" value="C:cytoplasm"/>
    <property type="evidence" value="ECO:0007669"/>
    <property type="project" value="UniProtKB-SubCell"/>
</dbReference>
<evidence type="ECO:0000256" key="5">
    <source>
        <dbReference type="ARBA" id="ARBA00023004"/>
    </source>
</evidence>
<keyword evidence="5 7" id="KW-0408">Iron</keyword>
<comment type="similarity">
    <text evidence="3 7">Belongs to the DPH1/DPH2 family. DPH2 subfamily.</text>
</comment>
<protein>
    <recommendedName>
        <fullName evidence="7">2-(3-amino-3-carboxypropyl)histidine synthase subunit 2</fullName>
    </recommendedName>
</protein>
<dbReference type="EMBL" id="KV454406">
    <property type="protein sequence ID" value="ODQ67963.1"/>
    <property type="molecule type" value="Genomic_DNA"/>
</dbReference>
<dbReference type="AlphaFoldDB" id="A0A1E3PRA7"/>
<dbReference type="Gene3D" id="3.40.50.11840">
    <property type="entry name" value="Diphthamide synthesis DPH1/DPH2 domain 1"/>
    <property type="match status" value="1"/>
</dbReference>
<dbReference type="InterPro" id="IPR042265">
    <property type="entry name" value="DPH1/DPH2_3"/>
</dbReference>
<feature type="compositionally biased region" description="Acidic residues" evidence="8">
    <location>
        <begin position="405"/>
        <end position="419"/>
    </location>
</feature>
<dbReference type="GO" id="GO:0046872">
    <property type="term" value="F:metal ion binding"/>
    <property type="evidence" value="ECO:0007669"/>
    <property type="project" value="UniProtKB-KW"/>
</dbReference>
<dbReference type="InterPro" id="IPR042263">
    <property type="entry name" value="DPH1/DPH2_1"/>
</dbReference>
<comment type="subcellular location">
    <subcellularLocation>
        <location evidence="7">Cytoplasm</location>
    </subcellularLocation>
</comment>
<dbReference type="FunFam" id="3.40.50.11860:FF:000001">
    <property type="entry name" value="2-(3-amino-3-carboxypropyl)histidine synthase subunit 2"/>
    <property type="match status" value="1"/>
</dbReference>
<reference evidence="9 10" key="1">
    <citation type="journal article" date="2016" name="Proc. Natl. Acad. Sci. U.S.A.">
        <title>Comparative genomics of biotechnologically important yeasts.</title>
        <authorList>
            <person name="Riley R."/>
            <person name="Haridas S."/>
            <person name="Wolfe K.H."/>
            <person name="Lopes M.R."/>
            <person name="Hittinger C.T."/>
            <person name="Goeker M."/>
            <person name="Salamov A.A."/>
            <person name="Wisecaver J.H."/>
            <person name="Long T.M."/>
            <person name="Calvey C.H."/>
            <person name="Aerts A.L."/>
            <person name="Barry K.W."/>
            <person name="Choi C."/>
            <person name="Clum A."/>
            <person name="Coughlan A.Y."/>
            <person name="Deshpande S."/>
            <person name="Douglass A.P."/>
            <person name="Hanson S.J."/>
            <person name="Klenk H.-P."/>
            <person name="LaButti K.M."/>
            <person name="Lapidus A."/>
            <person name="Lindquist E.A."/>
            <person name="Lipzen A.M."/>
            <person name="Meier-Kolthoff J.P."/>
            <person name="Ohm R.A."/>
            <person name="Otillar R.P."/>
            <person name="Pangilinan J.L."/>
            <person name="Peng Y."/>
            <person name="Rokas A."/>
            <person name="Rosa C.A."/>
            <person name="Scheuner C."/>
            <person name="Sibirny A.A."/>
            <person name="Slot J.C."/>
            <person name="Stielow J.B."/>
            <person name="Sun H."/>
            <person name="Kurtzman C.P."/>
            <person name="Blackwell M."/>
            <person name="Grigoriev I.V."/>
            <person name="Jeffries T.W."/>
        </authorList>
    </citation>
    <scope>NUCLEOTIDE SEQUENCE [LARGE SCALE GENOMIC DNA]</scope>
    <source>
        <strain evidence="9 10">DSM 6958</strain>
    </source>
</reference>
<evidence type="ECO:0000256" key="7">
    <source>
        <dbReference type="RuleBase" id="RU364133"/>
    </source>
</evidence>
<comment type="pathway">
    <text evidence="2 7">Protein modification; peptidyl-diphthamide biosynthesis.</text>
</comment>
<dbReference type="SFLD" id="SFLDG01121">
    <property type="entry name" value="Diphthamide_biosynthesis"/>
    <property type="match status" value="1"/>
</dbReference>
<proteinExistence type="inferred from homology"/>
<gene>
    <name evidence="9" type="ORF">NADFUDRAFT_81076</name>
</gene>
<dbReference type="GO" id="GO:0051536">
    <property type="term" value="F:iron-sulfur cluster binding"/>
    <property type="evidence" value="ECO:0007669"/>
    <property type="project" value="UniProtKB-KW"/>
</dbReference>
<dbReference type="Proteomes" id="UP000095009">
    <property type="component" value="Unassembled WGS sequence"/>
</dbReference>
<dbReference type="GO" id="GO:0017183">
    <property type="term" value="P:protein histidyl modification to diphthamide"/>
    <property type="evidence" value="ECO:0007669"/>
    <property type="project" value="UniProtKB-UniPathway"/>
</dbReference>